<protein>
    <submittedName>
        <fullName evidence="2">M50 family peptidase</fullName>
    </submittedName>
</protein>
<dbReference type="EMBL" id="CP046172">
    <property type="protein sequence ID" value="QIS11802.1"/>
    <property type="molecule type" value="Genomic_DNA"/>
</dbReference>
<keyword evidence="1" id="KW-1133">Transmembrane helix</keyword>
<evidence type="ECO:0000313" key="2">
    <source>
        <dbReference type="EMBL" id="QIS11802.1"/>
    </source>
</evidence>
<keyword evidence="1" id="KW-0812">Transmembrane</keyword>
<sequence>MPPGLPWRPRDRYGAAVDRAEFVEHGTSILDRLTTTQTAPPWGLVAATGVAALVLVGFSPVWRVMRNVVTIAHEGGHAFIALLTGRRLNSITLHSDTSGLTVSSGKPYGLGMILTAMAGYPAPALIGLGFAALLGAHRITLMLWVTLVLLLALLIKVRNIYGLFTVFVVGGAVFAVSWFGTDTLQAGFAYLGAWFLLFAGLRPVIELQRTRSRRWGGSRDSDADQLARLTHLPGLLWVLVFGAIALAALVFGAGLLIADAGGVCIPHVSSAVCPAPR</sequence>
<feature type="transmembrane region" description="Helical" evidence="1">
    <location>
        <begin position="160"/>
        <end position="180"/>
    </location>
</feature>
<dbReference type="AlphaFoldDB" id="A0A6G9YF27"/>
<keyword evidence="1" id="KW-0472">Membrane</keyword>
<reference evidence="2 3" key="1">
    <citation type="journal article" date="2019" name="ACS Chem. Biol.">
        <title>Identification and Mobilization of a Cryptic Antibiotic Biosynthesis Gene Locus from a Human-Pathogenic Nocardia Isolate.</title>
        <authorList>
            <person name="Herisse M."/>
            <person name="Ishida K."/>
            <person name="Porter J.L."/>
            <person name="Howden B."/>
            <person name="Hertweck C."/>
            <person name="Stinear T.P."/>
            <person name="Pidot S.J."/>
        </authorList>
    </citation>
    <scope>NUCLEOTIDE SEQUENCE [LARGE SCALE GENOMIC DNA]</scope>
    <source>
        <strain evidence="2 3">AUSMDU00012717</strain>
    </source>
</reference>
<feature type="transmembrane region" description="Helical" evidence="1">
    <location>
        <begin position="186"/>
        <end position="205"/>
    </location>
</feature>
<proteinExistence type="predicted"/>
<accession>A0A6G9YF27</accession>
<name>A0A6G9YF27_9NOCA</name>
<organism evidence="2 3">
    <name type="scientific">Nocardia arthritidis</name>
    <dbReference type="NCBI Taxonomy" id="228602"/>
    <lineage>
        <taxon>Bacteria</taxon>
        <taxon>Bacillati</taxon>
        <taxon>Actinomycetota</taxon>
        <taxon>Actinomycetes</taxon>
        <taxon>Mycobacteriales</taxon>
        <taxon>Nocardiaceae</taxon>
        <taxon>Nocardia</taxon>
    </lineage>
</organism>
<dbReference type="Proteomes" id="UP000503540">
    <property type="component" value="Chromosome"/>
</dbReference>
<feature type="transmembrane region" description="Helical" evidence="1">
    <location>
        <begin position="139"/>
        <end position="155"/>
    </location>
</feature>
<keyword evidence="3" id="KW-1185">Reference proteome</keyword>
<feature type="transmembrane region" description="Helical" evidence="1">
    <location>
        <begin position="108"/>
        <end position="133"/>
    </location>
</feature>
<evidence type="ECO:0000313" key="3">
    <source>
        <dbReference type="Proteomes" id="UP000503540"/>
    </source>
</evidence>
<feature type="transmembrane region" description="Helical" evidence="1">
    <location>
        <begin position="235"/>
        <end position="258"/>
    </location>
</feature>
<dbReference type="Pfam" id="PF13398">
    <property type="entry name" value="Peptidase_M50B"/>
    <property type="match status" value="1"/>
</dbReference>
<gene>
    <name evidence="2" type="ORF">F5544_19670</name>
</gene>
<feature type="transmembrane region" description="Helical" evidence="1">
    <location>
        <begin position="42"/>
        <end position="62"/>
    </location>
</feature>
<dbReference type="InterPro" id="IPR049500">
    <property type="entry name" value="Peptidase_M50B-like"/>
</dbReference>
<dbReference type="KEGG" id="nah:F5544_19670"/>
<evidence type="ECO:0000256" key="1">
    <source>
        <dbReference type="SAM" id="Phobius"/>
    </source>
</evidence>